<name>A0A0E9RAA5_ANGAN</name>
<accession>A0A0E9RAA5</accession>
<dbReference type="EMBL" id="GBXM01082481">
    <property type="protein sequence ID" value="JAH26096.1"/>
    <property type="molecule type" value="Transcribed_RNA"/>
</dbReference>
<organism evidence="1">
    <name type="scientific">Anguilla anguilla</name>
    <name type="common">European freshwater eel</name>
    <name type="synonym">Muraena anguilla</name>
    <dbReference type="NCBI Taxonomy" id="7936"/>
    <lineage>
        <taxon>Eukaryota</taxon>
        <taxon>Metazoa</taxon>
        <taxon>Chordata</taxon>
        <taxon>Craniata</taxon>
        <taxon>Vertebrata</taxon>
        <taxon>Euteleostomi</taxon>
        <taxon>Actinopterygii</taxon>
        <taxon>Neopterygii</taxon>
        <taxon>Teleostei</taxon>
        <taxon>Anguilliformes</taxon>
        <taxon>Anguillidae</taxon>
        <taxon>Anguilla</taxon>
    </lineage>
</organism>
<evidence type="ECO:0000313" key="1">
    <source>
        <dbReference type="EMBL" id="JAH26096.1"/>
    </source>
</evidence>
<sequence>MSYFSFPLFKNKFLYYCPKSLLRVFKMTIVAFYYF</sequence>
<protein>
    <submittedName>
        <fullName evidence="1">Uncharacterized protein</fullName>
    </submittedName>
</protein>
<proteinExistence type="predicted"/>
<reference evidence="1" key="1">
    <citation type="submission" date="2014-11" db="EMBL/GenBank/DDBJ databases">
        <authorList>
            <person name="Amaro Gonzalez C."/>
        </authorList>
    </citation>
    <scope>NUCLEOTIDE SEQUENCE</scope>
</reference>
<dbReference type="AlphaFoldDB" id="A0A0E9RAA5"/>
<reference evidence="1" key="2">
    <citation type="journal article" date="2015" name="Fish Shellfish Immunol.">
        <title>Early steps in the European eel (Anguilla anguilla)-Vibrio vulnificus interaction in the gills: Role of the RtxA13 toxin.</title>
        <authorList>
            <person name="Callol A."/>
            <person name="Pajuelo D."/>
            <person name="Ebbesson L."/>
            <person name="Teles M."/>
            <person name="MacKenzie S."/>
            <person name="Amaro C."/>
        </authorList>
    </citation>
    <scope>NUCLEOTIDE SEQUENCE</scope>
</reference>